<protein>
    <submittedName>
        <fullName evidence="2">Uncharacterized protein</fullName>
    </submittedName>
</protein>
<organism evidence="2 3">
    <name type="scientific">Flavobacterium resistens</name>
    <dbReference type="NCBI Taxonomy" id="443612"/>
    <lineage>
        <taxon>Bacteria</taxon>
        <taxon>Pseudomonadati</taxon>
        <taxon>Bacteroidota</taxon>
        <taxon>Flavobacteriia</taxon>
        <taxon>Flavobacteriales</taxon>
        <taxon>Flavobacteriaceae</taxon>
        <taxon>Flavobacterium</taxon>
    </lineage>
</organism>
<evidence type="ECO:0000313" key="1">
    <source>
        <dbReference type="EMBL" id="MRX69834.1"/>
    </source>
</evidence>
<dbReference type="AlphaFoldDB" id="A0A521AN28"/>
<accession>A0A521AN28</accession>
<reference evidence="1 4" key="2">
    <citation type="submission" date="2019-11" db="EMBL/GenBank/DDBJ databases">
        <title>Flavobacterium resistens genome.</title>
        <authorList>
            <person name="Wilson V.M."/>
            <person name="Newman J.D."/>
        </authorList>
    </citation>
    <scope>NUCLEOTIDE SEQUENCE [LARGE SCALE GENOMIC DNA]</scope>
    <source>
        <strain evidence="1 4">DSM 19382</strain>
    </source>
</reference>
<gene>
    <name evidence="1" type="ORF">GJU42_17830</name>
    <name evidence="2" type="ORF">SAMN06265349_101243</name>
</gene>
<sequence length="244" mass="27102">MSYFESYLDEDLLNEDYFNEDLLSEDLLESYDESYDEAAKRRRPSTRGIRPNVSSAVKQRSNFGKALSGRANDYATKSELKKSLDAISNQVNELKKTSLATNKALVALDQKHTEFAKIDARKGDNQTKVLKNMQMMSMVGSLLNQPKLKAENLQYIPAKAAEGNNPAVEAKIIEKPNTSAIYVDPTMSLLLPMMTTMGDSGSGKSDNSNMMLPLVLIMSQQNQNNAGNTNNTILPIALMMMMNK</sequence>
<proteinExistence type="predicted"/>
<dbReference type="Proteomes" id="UP000317289">
    <property type="component" value="Unassembled WGS sequence"/>
</dbReference>
<evidence type="ECO:0000313" key="3">
    <source>
        <dbReference type="Proteomes" id="UP000317289"/>
    </source>
</evidence>
<evidence type="ECO:0000313" key="4">
    <source>
        <dbReference type="Proteomes" id="UP000468990"/>
    </source>
</evidence>
<name>A0A521AN28_9FLAO</name>
<dbReference type="Proteomes" id="UP000468990">
    <property type="component" value="Unassembled WGS sequence"/>
</dbReference>
<evidence type="ECO:0000313" key="2">
    <source>
        <dbReference type="EMBL" id="SMO36218.1"/>
    </source>
</evidence>
<dbReference type="EMBL" id="FXTA01000001">
    <property type="protein sequence ID" value="SMO36218.1"/>
    <property type="molecule type" value="Genomic_DNA"/>
</dbReference>
<reference evidence="2 3" key="1">
    <citation type="submission" date="2017-05" db="EMBL/GenBank/DDBJ databases">
        <authorList>
            <person name="Varghese N."/>
            <person name="Submissions S."/>
        </authorList>
    </citation>
    <scope>NUCLEOTIDE SEQUENCE [LARGE SCALE GENOMIC DNA]</scope>
    <source>
        <strain evidence="2 3">DSM 19382</strain>
    </source>
</reference>
<dbReference type="EMBL" id="WKKG01000010">
    <property type="protein sequence ID" value="MRX69834.1"/>
    <property type="molecule type" value="Genomic_DNA"/>
</dbReference>
<dbReference type="RefSeq" id="WP_142448878.1">
    <property type="nucleotide sequence ID" value="NZ_FXTA01000001.1"/>
</dbReference>
<dbReference type="OrthoDB" id="1347120at2"/>
<keyword evidence="4" id="KW-1185">Reference proteome</keyword>